<dbReference type="Pfam" id="PF00620">
    <property type="entry name" value="RhoGAP"/>
    <property type="match status" value="2"/>
</dbReference>
<dbReference type="SMART" id="SM00324">
    <property type="entry name" value="RhoGAP"/>
    <property type="match status" value="1"/>
</dbReference>
<keyword evidence="4" id="KW-1185">Reference proteome</keyword>
<dbReference type="InterPro" id="IPR039767">
    <property type="entry name" value="RALBP1"/>
</dbReference>
<feature type="region of interest" description="Disordered" evidence="1">
    <location>
        <begin position="911"/>
        <end position="936"/>
    </location>
</feature>
<feature type="compositionally biased region" description="Low complexity" evidence="1">
    <location>
        <begin position="1086"/>
        <end position="1097"/>
    </location>
</feature>
<feature type="compositionally biased region" description="Basic and acidic residues" evidence="1">
    <location>
        <begin position="1407"/>
        <end position="1430"/>
    </location>
</feature>
<feature type="compositionally biased region" description="Low complexity" evidence="1">
    <location>
        <begin position="24"/>
        <end position="45"/>
    </location>
</feature>
<feature type="region of interest" description="Disordered" evidence="1">
    <location>
        <begin position="990"/>
        <end position="1023"/>
    </location>
</feature>
<feature type="compositionally biased region" description="Low complexity" evidence="1">
    <location>
        <begin position="294"/>
        <end position="314"/>
    </location>
</feature>
<comment type="caution">
    <text evidence="3">The sequence shown here is derived from an EMBL/GenBank/DDBJ whole genome shotgun (WGS) entry which is preliminary data.</text>
</comment>
<dbReference type="GO" id="GO:0005096">
    <property type="term" value="F:GTPase activator activity"/>
    <property type="evidence" value="ECO:0007669"/>
    <property type="project" value="InterPro"/>
</dbReference>
<feature type="compositionally biased region" description="Low complexity" evidence="1">
    <location>
        <begin position="823"/>
        <end position="841"/>
    </location>
</feature>
<gene>
    <name evidence="3" type="ORF">DFP72DRAFT_841319</name>
</gene>
<feature type="compositionally biased region" description="Polar residues" evidence="1">
    <location>
        <begin position="105"/>
        <end position="124"/>
    </location>
</feature>
<feature type="region of interest" description="Disordered" evidence="1">
    <location>
        <begin position="1"/>
        <end position="466"/>
    </location>
</feature>
<feature type="compositionally biased region" description="Polar residues" evidence="1">
    <location>
        <begin position="759"/>
        <end position="770"/>
    </location>
</feature>
<feature type="region of interest" description="Disordered" evidence="1">
    <location>
        <begin position="823"/>
        <end position="892"/>
    </location>
</feature>
<feature type="domain" description="Rho-GAP" evidence="2">
    <location>
        <begin position="1160"/>
        <end position="1392"/>
    </location>
</feature>
<dbReference type="SUPFAM" id="SSF48350">
    <property type="entry name" value="GTPase activation domain, GAP"/>
    <property type="match status" value="1"/>
</dbReference>
<feature type="compositionally biased region" description="Pro residues" evidence="1">
    <location>
        <begin position="234"/>
        <end position="243"/>
    </location>
</feature>
<feature type="compositionally biased region" description="Polar residues" evidence="1">
    <location>
        <begin position="315"/>
        <end position="324"/>
    </location>
</feature>
<name>A0A8H6MFE6_9AGAR</name>
<feature type="region of interest" description="Disordered" evidence="1">
    <location>
        <begin position="1404"/>
        <end position="1586"/>
    </location>
</feature>
<protein>
    <recommendedName>
        <fullName evidence="2">Rho-GAP domain-containing protein</fullName>
    </recommendedName>
</protein>
<feature type="compositionally biased region" description="Polar residues" evidence="1">
    <location>
        <begin position="1442"/>
        <end position="1460"/>
    </location>
</feature>
<feature type="region of interest" description="Disordered" evidence="1">
    <location>
        <begin position="1061"/>
        <end position="1109"/>
    </location>
</feature>
<evidence type="ECO:0000259" key="2">
    <source>
        <dbReference type="PROSITE" id="PS50238"/>
    </source>
</evidence>
<feature type="compositionally biased region" description="Low complexity" evidence="1">
    <location>
        <begin position="54"/>
        <end position="77"/>
    </location>
</feature>
<reference evidence="3 4" key="1">
    <citation type="submission" date="2020-07" db="EMBL/GenBank/DDBJ databases">
        <title>Comparative genomics of pyrophilous fungi reveals a link between fire events and developmental genes.</title>
        <authorList>
            <consortium name="DOE Joint Genome Institute"/>
            <person name="Steindorff A.S."/>
            <person name="Carver A."/>
            <person name="Calhoun S."/>
            <person name="Stillman K."/>
            <person name="Liu H."/>
            <person name="Lipzen A."/>
            <person name="Pangilinan J."/>
            <person name="Labutti K."/>
            <person name="Bruns T.D."/>
            <person name="Grigoriev I.V."/>
        </authorList>
    </citation>
    <scope>NUCLEOTIDE SEQUENCE [LARGE SCALE GENOMIC DNA]</scope>
    <source>
        <strain evidence="3 4">CBS 144469</strain>
    </source>
</reference>
<feature type="compositionally biased region" description="Polar residues" evidence="1">
    <location>
        <begin position="1"/>
        <end position="15"/>
    </location>
</feature>
<evidence type="ECO:0000313" key="4">
    <source>
        <dbReference type="Proteomes" id="UP000521943"/>
    </source>
</evidence>
<feature type="compositionally biased region" description="Polar residues" evidence="1">
    <location>
        <begin position="166"/>
        <end position="185"/>
    </location>
</feature>
<feature type="compositionally biased region" description="Low complexity" evidence="1">
    <location>
        <begin position="926"/>
        <end position="936"/>
    </location>
</feature>
<feature type="compositionally biased region" description="Basic and acidic residues" evidence="1">
    <location>
        <begin position="632"/>
        <end position="661"/>
    </location>
</feature>
<dbReference type="GO" id="GO:0031267">
    <property type="term" value="F:small GTPase binding"/>
    <property type="evidence" value="ECO:0007669"/>
    <property type="project" value="InterPro"/>
</dbReference>
<feature type="compositionally biased region" description="Low complexity" evidence="1">
    <location>
        <begin position="596"/>
        <end position="631"/>
    </location>
</feature>
<dbReference type="GO" id="GO:0007264">
    <property type="term" value="P:small GTPase-mediated signal transduction"/>
    <property type="evidence" value="ECO:0007669"/>
    <property type="project" value="InterPro"/>
</dbReference>
<evidence type="ECO:0000256" key="1">
    <source>
        <dbReference type="SAM" id="MobiDB-lite"/>
    </source>
</evidence>
<dbReference type="Gene3D" id="1.10.555.10">
    <property type="entry name" value="Rho GTPase activation protein"/>
    <property type="match status" value="1"/>
</dbReference>
<feature type="compositionally biased region" description="Low complexity" evidence="1">
    <location>
        <begin position="127"/>
        <end position="144"/>
    </location>
</feature>
<proteinExistence type="predicted"/>
<feature type="compositionally biased region" description="Low complexity" evidence="1">
    <location>
        <begin position="340"/>
        <end position="349"/>
    </location>
</feature>
<feature type="compositionally biased region" description="Basic residues" evidence="1">
    <location>
        <begin position="383"/>
        <end position="393"/>
    </location>
</feature>
<dbReference type="PROSITE" id="PS50238">
    <property type="entry name" value="RHOGAP"/>
    <property type="match status" value="1"/>
</dbReference>
<feature type="compositionally biased region" description="Polar residues" evidence="1">
    <location>
        <begin position="842"/>
        <end position="853"/>
    </location>
</feature>
<feature type="compositionally biased region" description="Polar residues" evidence="1">
    <location>
        <begin position="410"/>
        <end position="419"/>
    </location>
</feature>
<feature type="compositionally biased region" description="Low complexity" evidence="1">
    <location>
        <begin position="990"/>
        <end position="1004"/>
    </location>
</feature>
<dbReference type="PANTHER" id="PTHR12783">
    <property type="entry name" value="RALA BINDING PROTEIN 1 RALBP1"/>
    <property type="match status" value="1"/>
</dbReference>
<dbReference type="PANTHER" id="PTHR12783:SF5">
    <property type="entry name" value="RALA-BINDING PROTEIN 1"/>
    <property type="match status" value="1"/>
</dbReference>
<evidence type="ECO:0000313" key="3">
    <source>
        <dbReference type="EMBL" id="KAF6763191.1"/>
    </source>
</evidence>
<dbReference type="InterPro" id="IPR008936">
    <property type="entry name" value="Rho_GTPase_activation_prot"/>
</dbReference>
<accession>A0A8H6MFE6</accession>
<feature type="region of interest" description="Disordered" evidence="1">
    <location>
        <begin position="533"/>
        <end position="682"/>
    </location>
</feature>
<feature type="compositionally biased region" description="Basic residues" evidence="1">
    <location>
        <begin position="872"/>
        <end position="883"/>
    </location>
</feature>
<feature type="compositionally biased region" description="Basic and acidic residues" evidence="1">
    <location>
        <begin position="554"/>
        <end position="570"/>
    </location>
</feature>
<sequence length="1789" mass="186580">MSVSNPAVHVTSATGGTNGGPIHSNSTAAPSSPPASSQAGSSYAPESSVSSLNPTTTPSGFTSSSATPAWSSSSTPPLGDPASKNRDNTTNQAPAISSTHRRPLPSTSSAGGPRSNSFSSQSLEQYPPSSTPVAAGTPPTAAASLPKVNTQPSYSSTASPSSDASRLTTSFTTYDNATATPSSATPGRRTLPTIPNGSPSSAPSLSVTIPPIRPPPTDFPLQRVVTSPIQPSSPLGPTPPPKSPRTLSFPAFRSGKPSPPSSYMGSGQSKSATPSPSAPPRAHQPTTGQRLQKANPHQQAAQHAPAPSSAAPSNLSVGATTTRGRVSRSPSPSPIPSPSPSHSAPPSQSQLGPASGPRPLPMSTKTTSAPVPTPGPSNSTGSKLKRAFGARRKKSEDAGVSLLGKAIGGASTTSLTQQARAPELEGPSKSTSQRQLAAQLLGPSATASSSGPLKKVPSKPFLGSPITVPARSEVAATHAVHDGDIQVLTTSSLASIDTLQPLSGSSKAEANRASIIQLSPGITSAVDYMREMGLSGQERAGSSSNGIGAGIERSSQEKPDQEDDSRREEGGGGNDGDCGKTDEGGVEPVQQLGDVSPPLSSPSGSLLATPASSSFSSSFAGSSAATTPSSTMEREAEYQQRGSREQEREKGELKENWRKSDSTIGHHTFRNAGAVPRPSRPVSMAESFQSAYTIVPSGGGSGPGSIGGNKRWSTVTGELDFQVMMEDPAEEEEDITAGSSNLVACAPGSQPFKGEGVKPTSSTPSAKSINRRSLSLNVGIASSAKPQVTPAYVNVSSMGQSHRTTEVEAQPISYSISESHATAAATSVASSPHHSSSRSGTNTRGLPPQQSLGALNAQPPHIPPHSSSNYQHQHRQHQHRQHQHTISAPLNLPSGTVPAWSVTPPSATLKAAPPVSLNSKLPPPSMSSQQSHGMSGSLLVSKQQLADEFTGLHSNAPVSFRQTAISMSNGFAKRAAEKIGGIGKKWGISASSSTSGYSSTSSSSRDQGAAPSSFSSSQSHLEQGGIPLARTHSNQSSMASSMKSAASLSSGIASGIIHHVHLPGHKDRANDKKKRRTPNAPSGAYSVASSVTSASTSESDNFTTSGPVLGKLVRGPVAPSGVVFGRDLRTVVNLTRAVNTLSEEKGPENRMEGEREKLVKDLETRMLPALVTRCAQHILIWGIQEEGLFRVSGRASHVTKLRSEFDTGVDCDLTDSSPGDLDPHAVASVFKAYLRELPEHLLTARLQRTFEAALTRELATYPPQSLTTKITTRVTPGLPSGPKSGFNSGIRKPPSLSTLAMPSFNGMPAASSALIYSLRTLIAQLPQENRDLTRTVVELIQATASASRDTKMPLSNLLLVFCPSLNMSPPLLKALCEAQGIWDELPDPDEVLDISGEPVILDISADTSRDGSERGEYDYADAREGVDSERQSLQSVDEPCSEGQSSEYNASAENSMLEETSSVRRELPKRPTVPTVYLDSQSHYSSSSLSSSHDARRDTVSPALVTSSESVDSLVTPVSSGHPSLSYLPLQDSKKEPLAKKKISMNDLKGRPTISSPIAVDPSSVQFPRSPPTPQKRRSIPLLSLPSLPSFTPVKVESPSPGTSPEVRDKRPSLRHIFTKRSVASLRSGSSQNRPKSTMFLSSDGVFDLPPSSGASDSTVSTPISAVTAPQSSTSLLPPVLDTAIDSSSLDLSLGLDMTDSPPDSAVDLRSPDVRTANTDTTFYTSARSSRVSFGTTETSPLDTQVGHNPYRQRQVSTLSIASSKLVLSNEDEEEEDWTQSVLIAAGAK</sequence>
<dbReference type="CDD" id="cd00159">
    <property type="entry name" value="RhoGAP"/>
    <property type="match status" value="1"/>
</dbReference>
<organism evidence="3 4">
    <name type="scientific">Ephemerocybe angulata</name>
    <dbReference type="NCBI Taxonomy" id="980116"/>
    <lineage>
        <taxon>Eukaryota</taxon>
        <taxon>Fungi</taxon>
        <taxon>Dikarya</taxon>
        <taxon>Basidiomycota</taxon>
        <taxon>Agaricomycotina</taxon>
        <taxon>Agaricomycetes</taxon>
        <taxon>Agaricomycetidae</taxon>
        <taxon>Agaricales</taxon>
        <taxon>Agaricineae</taxon>
        <taxon>Psathyrellaceae</taxon>
        <taxon>Ephemerocybe</taxon>
    </lineage>
</organism>
<dbReference type="Proteomes" id="UP000521943">
    <property type="component" value="Unassembled WGS sequence"/>
</dbReference>
<feature type="compositionally biased region" description="Low complexity" evidence="1">
    <location>
        <begin position="1477"/>
        <end position="1492"/>
    </location>
</feature>
<feature type="compositionally biased region" description="Polar residues" evidence="1">
    <location>
        <begin position="193"/>
        <end position="207"/>
    </location>
</feature>
<feature type="compositionally biased region" description="Polar residues" evidence="1">
    <location>
        <begin position="88"/>
        <end position="98"/>
    </location>
</feature>
<feature type="compositionally biased region" description="Polar residues" evidence="1">
    <location>
        <begin position="1504"/>
        <end position="1523"/>
    </location>
</feature>
<feature type="region of interest" description="Disordered" evidence="1">
    <location>
        <begin position="749"/>
        <end position="770"/>
    </location>
</feature>
<dbReference type="InterPro" id="IPR000198">
    <property type="entry name" value="RhoGAP_dom"/>
</dbReference>
<dbReference type="EMBL" id="JACGCI010000006">
    <property type="protein sequence ID" value="KAF6763191.1"/>
    <property type="molecule type" value="Genomic_DNA"/>
</dbReference>
<feature type="compositionally biased region" description="Polar residues" evidence="1">
    <location>
        <begin position="363"/>
        <end position="382"/>
    </location>
</feature>
<dbReference type="OrthoDB" id="185175at2759"/>
<feature type="compositionally biased region" description="Low complexity" evidence="1">
    <location>
        <begin position="152"/>
        <end position="165"/>
    </location>
</feature>